<evidence type="ECO:0000256" key="11">
    <source>
        <dbReference type="ARBA" id="ARBA00048008"/>
    </source>
</evidence>
<dbReference type="Proteomes" id="UP000030746">
    <property type="component" value="Unassembled WGS sequence"/>
</dbReference>
<comment type="catalytic activity">
    <reaction evidence="14">
        <text>resolvin D1 + NAD(+) = 17-oxoresolvin D1 + NADH + H(+)</text>
        <dbReference type="Rhea" id="RHEA:50128"/>
        <dbReference type="ChEBI" id="CHEBI:15378"/>
        <dbReference type="ChEBI" id="CHEBI:57540"/>
        <dbReference type="ChEBI" id="CHEBI:57945"/>
        <dbReference type="ChEBI" id="CHEBI:132079"/>
        <dbReference type="ChEBI" id="CHEBI:132081"/>
    </reaction>
    <physiologicalReaction direction="left-to-right" evidence="14">
        <dbReference type="Rhea" id="RHEA:50129"/>
    </physiologicalReaction>
</comment>
<evidence type="ECO:0000256" key="3">
    <source>
        <dbReference type="ARBA" id="ARBA00038968"/>
    </source>
</evidence>
<dbReference type="InterPro" id="IPR002347">
    <property type="entry name" value="SDR_fam"/>
</dbReference>
<evidence type="ECO:0000256" key="17">
    <source>
        <dbReference type="ARBA" id="ARBA00048611"/>
    </source>
</evidence>
<dbReference type="GeneID" id="20232569"/>
<comment type="catalytic activity">
    <reaction evidence="13">
        <text>(11R)-hydroxy-(5Z,8Z,12E,14Z)-eicosatetraenoate + NAD(+) = 11-oxo-(5Z,8Z,12E,14Z)-eicosatetraenoate + NADH + H(+)</text>
        <dbReference type="Rhea" id="RHEA:48640"/>
        <dbReference type="ChEBI" id="CHEBI:15378"/>
        <dbReference type="ChEBI" id="CHEBI:57540"/>
        <dbReference type="ChEBI" id="CHEBI:57945"/>
        <dbReference type="ChEBI" id="CHEBI:78836"/>
        <dbReference type="ChEBI" id="CHEBI:90697"/>
    </reaction>
    <physiologicalReaction direction="left-to-right" evidence="13">
        <dbReference type="Rhea" id="RHEA:48641"/>
    </physiologicalReaction>
</comment>
<dbReference type="OrthoDB" id="6045940at2759"/>
<evidence type="ECO:0000256" key="16">
    <source>
        <dbReference type="ARBA" id="ARBA00048535"/>
    </source>
</evidence>
<keyword evidence="2" id="KW-0560">Oxidoreductase</keyword>
<evidence type="ECO:0000256" key="18">
    <source>
        <dbReference type="ARBA" id="ARBA00048739"/>
    </source>
</evidence>
<evidence type="ECO:0000256" key="13">
    <source>
        <dbReference type="ARBA" id="ARBA00048144"/>
    </source>
</evidence>
<name>V4BHK8_LOTGI</name>
<evidence type="ECO:0000256" key="9">
    <source>
        <dbReference type="ARBA" id="ARBA00047325"/>
    </source>
</evidence>
<evidence type="ECO:0000256" key="19">
    <source>
        <dbReference type="ARBA" id="ARBA00048921"/>
    </source>
</evidence>
<evidence type="ECO:0000256" key="4">
    <source>
        <dbReference type="ARBA" id="ARBA00039060"/>
    </source>
</evidence>
<dbReference type="Pfam" id="PF00106">
    <property type="entry name" value="adh_short"/>
    <property type="match status" value="1"/>
</dbReference>
<dbReference type="InterPro" id="IPR036291">
    <property type="entry name" value="NAD(P)-bd_dom_sf"/>
</dbReference>
<comment type="catalytic activity">
    <reaction evidence="20">
        <text>(15S)-hydroxy-(5Z,8Z,11Z,13E)-eicosatetraenoate + NAD(+) = 15-oxo-(5Z,8Z,11Z,13E)-eicosatetraenoate + NADH + H(+)</text>
        <dbReference type="Rhea" id="RHEA:23260"/>
        <dbReference type="ChEBI" id="CHEBI:15378"/>
        <dbReference type="ChEBI" id="CHEBI:57409"/>
        <dbReference type="ChEBI" id="CHEBI:57410"/>
        <dbReference type="ChEBI" id="CHEBI:57540"/>
        <dbReference type="ChEBI" id="CHEBI:57945"/>
        <dbReference type="EC" id="1.1.1.232"/>
    </reaction>
    <physiologicalReaction direction="left-to-right" evidence="20">
        <dbReference type="Rhea" id="RHEA:23261"/>
    </physiologicalReaction>
</comment>
<dbReference type="OMA" id="DEMAPYG"/>
<keyword evidence="24" id="KW-1185">Reference proteome</keyword>
<dbReference type="Gene3D" id="3.40.50.720">
    <property type="entry name" value="NAD(P)-binding Rossmann-like Domain"/>
    <property type="match status" value="1"/>
</dbReference>
<evidence type="ECO:0000313" key="24">
    <source>
        <dbReference type="Proteomes" id="UP000030746"/>
    </source>
</evidence>
<comment type="catalytic activity">
    <reaction evidence="17">
        <text>prostaglandin A1 + NAD(+) = 15-oxo-prostaglandin A1 + NADH + H(+)</text>
        <dbReference type="Rhea" id="RHEA:41263"/>
        <dbReference type="ChEBI" id="CHEBI:15378"/>
        <dbReference type="ChEBI" id="CHEBI:57398"/>
        <dbReference type="ChEBI" id="CHEBI:57540"/>
        <dbReference type="ChEBI" id="CHEBI:57945"/>
        <dbReference type="ChEBI" id="CHEBI:85072"/>
    </reaction>
    <physiologicalReaction direction="left-to-right" evidence="17">
        <dbReference type="Rhea" id="RHEA:41264"/>
    </physiologicalReaction>
</comment>
<comment type="catalytic activity">
    <reaction evidence="16">
        <text>lipoxin A4 + NAD(+) = 15-oxo-(5S,6R)-dihydroxy-(7E,9E,11Z,13E)-eicosatetraenoate + NADH + H(+)</text>
        <dbReference type="Rhea" id="RHEA:41572"/>
        <dbReference type="ChEBI" id="CHEBI:15378"/>
        <dbReference type="ChEBI" id="CHEBI:57540"/>
        <dbReference type="ChEBI" id="CHEBI:57945"/>
        <dbReference type="ChEBI" id="CHEBI:67026"/>
        <dbReference type="ChEBI" id="CHEBI:78311"/>
    </reaction>
    <physiologicalReaction direction="left-to-right" evidence="16">
        <dbReference type="Rhea" id="RHEA:41573"/>
    </physiologicalReaction>
</comment>
<comment type="catalytic activity">
    <reaction evidence="19">
        <text>resolvin D2 + NAD(+) = 16-oxoresolvin D2 + NADH + H(+)</text>
        <dbReference type="Rhea" id="RHEA:53588"/>
        <dbReference type="ChEBI" id="CHEBI:15378"/>
        <dbReference type="ChEBI" id="CHEBI:57540"/>
        <dbReference type="ChEBI" id="CHEBI:57945"/>
        <dbReference type="ChEBI" id="CHEBI:133367"/>
        <dbReference type="ChEBI" id="CHEBI:137498"/>
    </reaction>
    <physiologicalReaction direction="left-to-right" evidence="19">
        <dbReference type="Rhea" id="RHEA:53589"/>
    </physiologicalReaction>
</comment>
<evidence type="ECO:0000256" key="6">
    <source>
        <dbReference type="ARBA" id="ARBA00041812"/>
    </source>
</evidence>
<evidence type="ECO:0000256" key="20">
    <source>
        <dbReference type="ARBA" id="ARBA00049151"/>
    </source>
</evidence>
<dbReference type="PANTHER" id="PTHR44229">
    <property type="entry name" value="15-HYDROXYPROSTAGLANDIN DEHYDROGENASE [NAD(+)]"/>
    <property type="match status" value="1"/>
</dbReference>
<reference evidence="23 24" key="1">
    <citation type="journal article" date="2013" name="Nature">
        <title>Insights into bilaterian evolution from three spiralian genomes.</title>
        <authorList>
            <person name="Simakov O."/>
            <person name="Marletaz F."/>
            <person name="Cho S.J."/>
            <person name="Edsinger-Gonzales E."/>
            <person name="Havlak P."/>
            <person name="Hellsten U."/>
            <person name="Kuo D.H."/>
            <person name="Larsson T."/>
            <person name="Lv J."/>
            <person name="Arendt D."/>
            <person name="Savage R."/>
            <person name="Osoegawa K."/>
            <person name="de Jong P."/>
            <person name="Grimwood J."/>
            <person name="Chapman J.A."/>
            <person name="Shapiro H."/>
            <person name="Aerts A."/>
            <person name="Otillar R.P."/>
            <person name="Terry A.Y."/>
            <person name="Boore J.L."/>
            <person name="Grigoriev I.V."/>
            <person name="Lindberg D.R."/>
            <person name="Seaver E.C."/>
            <person name="Weisblat D.A."/>
            <person name="Putnam N.H."/>
            <person name="Rokhsar D.S."/>
        </authorList>
    </citation>
    <scope>NUCLEOTIDE SEQUENCE [LARGE SCALE GENOMIC DNA]</scope>
</reference>
<dbReference type="STRING" id="225164.V4BHK8"/>
<accession>V4BHK8</accession>
<evidence type="ECO:0000256" key="22">
    <source>
        <dbReference type="RuleBase" id="RU000363"/>
    </source>
</evidence>
<comment type="catalytic activity">
    <reaction evidence="21">
        <text>resolvin E1 + NAD(+) = 18-oxo-resolvin E1 + NADH + H(+)</text>
        <dbReference type="Rhea" id="RHEA:49244"/>
        <dbReference type="ChEBI" id="CHEBI:15378"/>
        <dbReference type="ChEBI" id="CHEBI:57540"/>
        <dbReference type="ChEBI" id="CHEBI:57945"/>
        <dbReference type="ChEBI" id="CHEBI:91000"/>
        <dbReference type="ChEBI" id="CHEBI:91001"/>
    </reaction>
    <physiologicalReaction direction="left-to-right" evidence="21">
        <dbReference type="Rhea" id="RHEA:49245"/>
    </physiologicalReaction>
</comment>
<dbReference type="KEGG" id="lgi:LOTGIDRAFT_126231"/>
<comment type="catalytic activity">
    <reaction evidence="15">
        <text>resolvin D2 + NAD(+) = 7-oxoresolvin D2 + NADH + H(+)</text>
        <dbReference type="Rhea" id="RHEA:53584"/>
        <dbReference type="ChEBI" id="CHEBI:15378"/>
        <dbReference type="ChEBI" id="CHEBI:57540"/>
        <dbReference type="ChEBI" id="CHEBI:57945"/>
        <dbReference type="ChEBI" id="CHEBI:133367"/>
        <dbReference type="ChEBI" id="CHEBI:137497"/>
    </reaction>
    <physiologicalReaction direction="left-to-right" evidence="15">
        <dbReference type="Rhea" id="RHEA:53585"/>
    </physiologicalReaction>
</comment>
<dbReference type="EC" id="1.1.1.232" evidence="4"/>
<dbReference type="GO" id="GO:0005737">
    <property type="term" value="C:cytoplasm"/>
    <property type="evidence" value="ECO:0007669"/>
    <property type="project" value="TreeGrafter"/>
</dbReference>
<comment type="catalytic activity">
    <reaction evidence="12">
        <text>15-oxo-(5S,6R)-dihydroxy-(7E,9E,11Z)-eicosatrienoate + NADH + H(+) = (5S,6R,15S)-trihydroxy-(7E,9E,11Z)-eicosatrienoate + NAD(+)</text>
        <dbReference type="Rhea" id="RHEA:41596"/>
        <dbReference type="ChEBI" id="CHEBI:15378"/>
        <dbReference type="ChEBI" id="CHEBI:57540"/>
        <dbReference type="ChEBI" id="CHEBI:57945"/>
        <dbReference type="ChEBI" id="CHEBI:78325"/>
        <dbReference type="ChEBI" id="CHEBI:78329"/>
    </reaction>
    <physiologicalReaction direction="left-to-right" evidence="12">
        <dbReference type="Rhea" id="RHEA:41597"/>
    </physiologicalReaction>
</comment>
<dbReference type="PROSITE" id="PS00061">
    <property type="entry name" value="ADH_SHORT"/>
    <property type="match status" value="1"/>
</dbReference>
<comment type="function">
    <text evidence="8">Catalyzes the NAD-dependent dehydrogenation (oxidation) of a broad array of hydroxylated polyunsaturated fatty acids (mainly eicosanoids and docosanoids, including prostaglandins, lipoxins and resolvins), yielding their corresponding keto (oxo) metabolites. Decreases the levels of the pro-proliferative prostaglandins such as prostaglandin E2 (whose activity is increased in cancer because of an increase in the expression of cyclooxygenase 2) and generates oxo-fatty acid products that can profoundly influence cell function by abrogating pro-inflammatory cytokine expression. Converts resolvins E1, D1 and D2 to their oxo products, which represents a mode of resolvin inactivation. Resolvin E1 plays important roles during the resolution phase of acute inflammation, while resolvins D1 and D2 have a unique role in obesity-induced adipose inflammation.</text>
</comment>
<proteinExistence type="inferred from homology"/>
<evidence type="ECO:0000256" key="21">
    <source>
        <dbReference type="ARBA" id="ARBA00049188"/>
    </source>
</evidence>
<dbReference type="EC" id="1.1.1.141" evidence="3"/>
<protein>
    <recommendedName>
        <fullName evidence="5">15-hydroxyprostaglandin dehydrogenase [NAD(+)]</fullName>
        <ecNumber evidence="3">1.1.1.141</ecNumber>
        <ecNumber evidence="4">1.1.1.232</ecNumber>
    </recommendedName>
    <alternativeName>
        <fullName evidence="7">Eicosanoid/docosanoid dehydrogenase [NAD(+)]</fullName>
    </alternativeName>
    <alternativeName>
        <fullName evidence="6">Prostaglandin dehydrogenase 1</fullName>
    </alternativeName>
</protein>
<dbReference type="RefSeq" id="XP_009060991.1">
    <property type="nucleotide sequence ID" value="XM_009062743.1"/>
</dbReference>
<dbReference type="PANTHER" id="PTHR44229:SF4">
    <property type="entry name" value="15-HYDROXYPROSTAGLANDIN DEHYDROGENASE [NAD(+)]"/>
    <property type="match status" value="1"/>
</dbReference>
<evidence type="ECO:0000256" key="8">
    <source>
        <dbReference type="ARBA" id="ARBA00045705"/>
    </source>
</evidence>
<gene>
    <name evidence="23" type="ORF">LOTGIDRAFT_126231</name>
</gene>
<evidence type="ECO:0000256" key="12">
    <source>
        <dbReference type="ARBA" id="ARBA00048140"/>
    </source>
</evidence>
<dbReference type="GO" id="GO:0016404">
    <property type="term" value="F:15-hydroxyprostaglandin dehydrogenase (NAD+) activity"/>
    <property type="evidence" value="ECO:0007669"/>
    <property type="project" value="UniProtKB-EC"/>
</dbReference>
<sequence length="202" mass="22441">MKIEGKNVFITGAAQGLGEGISEALLERGARVCIADINTEKGEQTVKRFQEKYGQEKAIFLKVDVTKADEFESVFKDAVSRFGQIDIMMNNAGIMDESRWELMISLNVMTLVRGTNLAIEHMDKLKGGKGGLIVNTASVAGFGPGFWFPVYGGTKHAVIGFTTSWAVRTHDTNIIKLFILYQFQCSKHQTLIEMQYKFCTGI</sequence>
<evidence type="ECO:0000256" key="5">
    <source>
        <dbReference type="ARBA" id="ARBA00040276"/>
    </source>
</evidence>
<dbReference type="InterPro" id="IPR020904">
    <property type="entry name" value="Sc_DH/Rdtase_CS"/>
</dbReference>
<dbReference type="EMBL" id="KB202719">
    <property type="protein sequence ID" value="ESO88274.1"/>
    <property type="molecule type" value="Genomic_DNA"/>
</dbReference>
<dbReference type="CTD" id="20232569"/>
<dbReference type="AlphaFoldDB" id="V4BHK8"/>
<evidence type="ECO:0000313" key="23">
    <source>
        <dbReference type="EMBL" id="ESO88274.1"/>
    </source>
</evidence>
<dbReference type="PRINTS" id="PR00081">
    <property type="entry name" value="GDHRDH"/>
</dbReference>
<comment type="catalytic activity">
    <reaction evidence="10">
        <text>resolvin D1 + NAD(+) = 8-oxoresolvin D1 + NADH + H(+)</text>
        <dbReference type="Rhea" id="RHEA:50124"/>
        <dbReference type="ChEBI" id="CHEBI:15378"/>
        <dbReference type="ChEBI" id="CHEBI:57540"/>
        <dbReference type="ChEBI" id="CHEBI:57945"/>
        <dbReference type="ChEBI" id="CHEBI:132079"/>
        <dbReference type="ChEBI" id="CHEBI:132080"/>
    </reaction>
    <physiologicalReaction direction="left-to-right" evidence="10">
        <dbReference type="Rhea" id="RHEA:50125"/>
    </physiologicalReaction>
</comment>
<comment type="similarity">
    <text evidence="1 22">Belongs to the short-chain dehydrogenases/reductases (SDR) family.</text>
</comment>
<dbReference type="GO" id="GO:0047034">
    <property type="term" value="F:15-hydroxyicosatetraenoate dehydrogenase activity"/>
    <property type="evidence" value="ECO:0007669"/>
    <property type="project" value="UniProtKB-EC"/>
</dbReference>
<evidence type="ECO:0000256" key="7">
    <source>
        <dbReference type="ARBA" id="ARBA00042026"/>
    </source>
</evidence>
<evidence type="ECO:0000256" key="2">
    <source>
        <dbReference type="ARBA" id="ARBA00023002"/>
    </source>
</evidence>
<comment type="catalytic activity">
    <reaction evidence="11">
        <text>14-hydroxy-(4Z,7Z,10Z,12E,16Z,19Z)-docosahexaenoate + NAD(+) = 14-oxo-(4Z,7Z,10Z,12E,16Z,19Z)-docosahexaenoate + NADH + H(+)</text>
        <dbReference type="Rhea" id="RHEA:48952"/>
        <dbReference type="ChEBI" id="CHEBI:15378"/>
        <dbReference type="ChEBI" id="CHEBI:57540"/>
        <dbReference type="ChEBI" id="CHEBI:57945"/>
        <dbReference type="ChEBI" id="CHEBI:90866"/>
        <dbReference type="ChEBI" id="CHEBI:90867"/>
    </reaction>
    <physiologicalReaction direction="left-to-right" evidence="11">
        <dbReference type="Rhea" id="RHEA:48953"/>
    </physiologicalReaction>
</comment>
<comment type="catalytic activity">
    <reaction evidence="18">
        <text>prostaglandin E2 + NAD(+) = 15-oxoprostaglandin E2 + NADH + H(+)</text>
        <dbReference type="Rhea" id="RHEA:11876"/>
        <dbReference type="ChEBI" id="CHEBI:15378"/>
        <dbReference type="ChEBI" id="CHEBI:57400"/>
        <dbReference type="ChEBI" id="CHEBI:57540"/>
        <dbReference type="ChEBI" id="CHEBI:57945"/>
        <dbReference type="ChEBI" id="CHEBI:606564"/>
        <dbReference type="EC" id="1.1.1.141"/>
    </reaction>
    <physiologicalReaction direction="left-to-right" evidence="18">
        <dbReference type="Rhea" id="RHEA:11877"/>
    </physiologicalReaction>
</comment>
<evidence type="ECO:0000256" key="15">
    <source>
        <dbReference type="ARBA" id="ARBA00048393"/>
    </source>
</evidence>
<evidence type="ECO:0000256" key="10">
    <source>
        <dbReference type="ARBA" id="ARBA00047672"/>
    </source>
</evidence>
<evidence type="ECO:0000256" key="1">
    <source>
        <dbReference type="ARBA" id="ARBA00006484"/>
    </source>
</evidence>
<comment type="catalytic activity">
    <reaction evidence="9">
        <text>prostaglandin E1 + NAD(+) = 15-oxoprostaglandin E1 + NADH + H(+)</text>
        <dbReference type="Rhea" id="RHEA:16477"/>
        <dbReference type="ChEBI" id="CHEBI:15378"/>
        <dbReference type="ChEBI" id="CHEBI:57397"/>
        <dbReference type="ChEBI" id="CHEBI:57401"/>
        <dbReference type="ChEBI" id="CHEBI:57540"/>
        <dbReference type="ChEBI" id="CHEBI:57945"/>
    </reaction>
    <physiologicalReaction direction="left-to-right" evidence="9">
        <dbReference type="Rhea" id="RHEA:16478"/>
    </physiologicalReaction>
</comment>
<evidence type="ECO:0000256" key="14">
    <source>
        <dbReference type="ARBA" id="ARBA00048170"/>
    </source>
</evidence>
<organism evidence="23 24">
    <name type="scientific">Lottia gigantea</name>
    <name type="common">Giant owl limpet</name>
    <dbReference type="NCBI Taxonomy" id="225164"/>
    <lineage>
        <taxon>Eukaryota</taxon>
        <taxon>Metazoa</taxon>
        <taxon>Spiralia</taxon>
        <taxon>Lophotrochozoa</taxon>
        <taxon>Mollusca</taxon>
        <taxon>Gastropoda</taxon>
        <taxon>Patellogastropoda</taxon>
        <taxon>Lottioidea</taxon>
        <taxon>Lottiidae</taxon>
        <taxon>Lottia</taxon>
    </lineage>
</organism>
<dbReference type="PRINTS" id="PR00080">
    <property type="entry name" value="SDRFAMILY"/>
</dbReference>
<dbReference type="HOGENOM" id="CLU_010194_2_16_1"/>
<dbReference type="SUPFAM" id="SSF51735">
    <property type="entry name" value="NAD(P)-binding Rossmann-fold domains"/>
    <property type="match status" value="1"/>
</dbReference>